<name>A0ABZ2HEM4_9RHOB</name>
<dbReference type="InterPro" id="IPR006141">
    <property type="entry name" value="Intein_N"/>
</dbReference>
<dbReference type="EMBL" id="CP146069">
    <property type="protein sequence ID" value="WWR45473.1"/>
    <property type="molecule type" value="Genomic_DNA"/>
</dbReference>
<dbReference type="InterPro" id="IPR028992">
    <property type="entry name" value="Hedgehog/Intein_dom"/>
</dbReference>
<dbReference type="InterPro" id="IPR010221">
    <property type="entry name" value="VCBS_dom"/>
</dbReference>
<dbReference type="Pfam" id="PF13403">
    <property type="entry name" value="Hint_2"/>
    <property type="match status" value="1"/>
</dbReference>
<protein>
    <submittedName>
        <fullName evidence="2">Hint domain-containing protein</fullName>
    </submittedName>
</protein>
<organism evidence="2 3">
    <name type="scientific">Roseovarius phycicola</name>
    <dbReference type="NCBI Taxonomy" id="3080976"/>
    <lineage>
        <taxon>Bacteria</taxon>
        <taxon>Pseudomonadati</taxon>
        <taxon>Pseudomonadota</taxon>
        <taxon>Alphaproteobacteria</taxon>
        <taxon>Rhodobacterales</taxon>
        <taxon>Roseobacteraceae</taxon>
        <taxon>Roseovarius</taxon>
    </lineage>
</organism>
<dbReference type="Gene3D" id="2.170.16.10">
    <property type="entry name" value="Hedgehog/Intein (Hint) domain"/>
    <property type="match status" value="1"/>
</dbReference>
<evidence type="ECO:0000313" key="3">
    <source>
        <dbReference type="Proteomes" id="UP001364156"/>
    </source>
</evidence>
<evidence type="ECO:0000313" key="2">
    <source>
        <dbReference type="EMBL" id="WWR45473.1"/>
    </source>
</evidence>
<evidence type="ECO:0000259" key="1">
    <source>
        <dbReference type="Pfam" id="PF13403"/>
    </source>
</evidence>
<dbReference type="Proteomes" id="UP001364156">
    <property type="component" value="Chromosome"/>
</dbReference>
<accession>A0ABZ2HEM4</accession>
<keyword evidence="3" id="KW-1185">Reference proteome</keyword>
<gene>
    <name evidence="2" type="ORF">RZ517_11755</name>
</gene>
<feature type="domain" description="Hedgehog/Intein (Hint)" evidence="1">
    <location>
        <begin position="133"/>
        <end position="280"/>
    </location>
</feature>
<dbReference type="SUPFAM" id="SSF51294">
    <property type="entry name" value="Hedgehog/intein (Hint) domain"/>
    <property type="match status" value="1"/>
</dbReference>
<reference evidence="2 3" key="1">
    <citation type="submission" date="2023-10" db="EMBL/GenBank/DDBJ databases">
        <title>Roseovarius strain S88 nov., isolated from a marine algae.</title>
        <authorList>
            <person name="Lee M.W."/>
            <person name="Lee J.K."/>
            <person name="Kim J.M."/>
            <person name="Choi D.G."/>
            <person name="Baek J.H."/>
            <person name="Bayburt H."/>
            <person name="Jung J.J."/>
            <person name="Han D.M."/>
            <person name="Jeon C.O."/>
        </authorList>
    </citation>
    <scope>NUCLEOTIDE SEQUENCE [LARGE SCALE GENOMIC DNA]</scope>
    <source>
        <strain evidence="2 3">S88</strain>
    </source>
</reference>
<sequence length="326" mass="35184">MVSLSGPTTASITEGLNGAGNITASGTVANNEPGIYSWLPGGYTILSAPTFGTLTITQNTANGEGGYTWSFVVDSDDPALDGLDRGDSLDITFNVRVTDVSYNSANGFASTVNGTAVIDTHQVTITIFGENEVCFMRGTEILTEDGPRRIETLMVGDKVLTRDNGAQPIRWIAASKISKERRRGNSQLEPIAIEADTFSPGVPSKNLMLSPQHRVLVENAKLDVFFGEASAFVSAKNLINFRNVYTCGGEVEDLEYWHLALDNHEVVFAENCPVESLHFGEEALSTLSPEQLAELNDVFPSLAGRESPLSFPELRAFEGQLISQTL</sequence>
<dbReference type="InterPro" id="IPR036844">
    <property type="entry name" value="Hint_dom_sf"/>
</dbReference>
<dbReference type="NCBIfam" id="TIGR01965">
    <property type="entry name" value="VCBS_repeat"/>
    <property type="match status" value="1"/>
</dbReference>
<dbReference type="PROSITE" id="PS50817">
    <property type="entry name" value="INTEIN_N_TER"/>
    <property type="match status" value="1"/>
</dbReference>
<proteinExistence type="predicted"/>
<dbReference type="RefSeq" id="WP_338548409.1">
    <property type="nucleotide sequence ID" value="NZ_CP146069.1"/>
</dbReference>